<dbReference type="Proteomes" id="UP000008810">
    <property type="component" value="Chromosome 1"/>
</dbReference>
<dbReference type="OMA" id="ICLHDNN"/>
<evidence type="ECO:0000256" key="1">
    <source>
        <dbReference type="ARBA" id="ARBA00004123"/>
    </source>
</evidence>
<feature type="domain" description="MADS-box" evidence="7">
    <location>
        <begin position="8"/>
        <end position="68"/>
    </location>
</feature>
<protein>
    <recommendedName>
        <fullName evidence="7">MADS-box domain-containing protein</fullName>
    </recommendedName>
</protein>
<dbReference type="FunCoup" id="I1H3V6">
    <property type="interactions" value="26"/>
</dbReference>
<proteinExistence type="predicted"/>
<feature type="compositionally biased region" description="Basic and acidic residues" evidence="6">
    <location>
        <begin position="344"/>
        <end position="359"/>
    </location>
</feature>
<dbReference type="KEGG" id="bdi:104582322"/>
<sequence>MLRGRVPRRERRLGVQYIGDNRARDITFYKRRSGLFKSATDLHSLTNARVAVILETDNGRMHSFGTPFADPIVDAFLSRDPPIEPLTDQATTDRITLLQSEVARLDMENTMEVSKAKLTTKRVKEIQDENPGMGVNLLLARKEDLNLEDLTKLFNELSCVEQNIARRVPPLHRVHEQNGPSMSTYHPQVPSWGLMATLPSSLHSSSSDLLMDHVLAPNFPVQVPETLQPVPPAMSPPILNQVQELPSPLQSHLQIQASPDNVVEPPQNNINPDSTFEPIEEASPLLDYTGGDNFGIDDPFGYEHWSYALSDLPYYTSFLETFGTDVGQAEMGNGGWVNAPPESSSDRGDASNSSDRKTS</sequence>
<dbReference type="GO" id="GO:0005634">
    <property type="term" value="C:nucleus"/>
    <property type="evidence" value="ECO:0007669"/>
    <property type="project" value="UniProtKB-SubCell"/>
</dbReference>
<dbReference type="PRINTS" id="PR00404">
    <property type="entry name" value="MADSDOMAIN"/>
</dbReference>
<name>I1H3V6_BRADI</name>
<evidence type="ECO:0000256" key="5">
    <source>
        <dbReference type="ARBA" id="ARBA00023242"/>
    </source>
</evidence>
<gene>
    <name evidence="9" type="primary">LOC104582322</name>
    <name evidence="8" type="ORF">BRADI_1g57870v3</name>
</gene>
<feature type="region of interest" description="Disordered" evidence="6">
    <location>
        <begin position="332"/>
        <end position="359"/>
    </location>
</feature>
<dbReference type="GO" id="GO:0046983">
    <property type="term" value="F:protein dimerization activity"/>
    <property type="evidence" value="ECO:0007669"/>
    <property type="project" value="InterPro"/>
</dbReference>
<reference evidence="9" key="3">
    <citation type="submission" date="2018-08" db="UniProtKB">
        <authorList>
            <consortium name="EnsemblPlants"/>
        </authorList>
    </citation>
    <scope>IDENTIFICATION</scope>
    <source>
        <strain evidence="9">cv. Bd21</strain>
    </source>
</reference>
<keyword evidence="3" id="KW-0238">DNA-binding</keyword>
<dbReference type="InterPro" id="IPR002100">
    <property type="entry name" value="TF_MADSbox"/>
</dbReference>
<dbReference type="InterPro" id="IPR036879">
    <property type="entry name" value="TF_MADSbox_sf"/>
</dbReference>
<dbReference type="eggNOG" id="KOG0014">
    <property type="taxonomic scope" value="Eukaryota"/>
</dbReference>
<dbReference type="EMBL" id="CM000880">
    <property type="protein sequence ID" value="PNT77107.1"/>
    <property type="molecule type" value="Genomic_DNA"/>
</dbReference>
<dbReference type="Gene3D" id="3.40.1810.10">
    <property type="entry name" value="Transcription factor, MADS-box"/>
    <property type="match status" value="1"/>
</dbReference>
<dbReference type="HOGENOM" id="CLU_058548_0_0_1"/>
<dbReference type="PROSITE" id="PS50066">
    <property type="entry name" value="MADS_BOX_2"/>
    <property type="match status" value="1"/>
</dbReference>
<reference evidence="8 9" key="1">
    <citation type="journal article" date="2010" name="Nature">
        <title>Genome sequencing and analysis of the model grass Brachypodium distachyon.</title>
        <authorList>
            <consortium name="International Brachypodium Initiative"/>
        </authorList>
    </citation>
    <scope>NUCLEOTIDE SEQUENCE [LARGE SCALE GENOMIC DNA]</scope>
    <source>
        <strain evidence="8 9">Bd21</strain>
    </source>
</reference>
<dbReference type="Pfam" id="PF00319">
    <property type="entry name" value="SRF-TF"/>
    <property type="match status" value="1"/>
</dbReference>
<keyword evidence="2" id="KW-0805">Transcription regulation</keyword>
<evidence type="ECO:0000313" key="8">
    <source>
        <dbReference type="EMBL" id="PNT77107.1"/>
    </source>
</evidence>
<organism evidence="9">
    <name type="scientific">Brachypodium distachyon</name>
    <name type="common">Purple false brome</name>
    <name type="synonym">Trachynia distachya</name>
    <dbReference type="NCBI Taxonomy" id="15368"/>
    <lineage>
        <taxon>Eukaryota</taxon>
        <taxon>Viridiplantae</taxon>
        <taxon>Streptophyta</taxon>
        <taxon>Embryophyta</taxon>
        <taxon>Tracheophyta</taxon>
        <taxon>Spermatophyta</taxon>
        <taxon>Magnoliopsida</taxon>
        <taxon>Liliopsida</taxon>
        <taxon>Poales</taxon>
        <taxon>Poaceae</taxon>
        <taxon>BOP clade</taxon>
        <taxon>Pooideae</taxon>
        <taxon>Stipodae</taxon>
        <taxon>Brachypodieae</taxon>
        <taxon>Brachypodium</taxon>
    </lineage>
</organism>
<evidence type="ECO:0000256" key="2">
    <source>
        <dbReference type="ARBA" id="ARBA00023015"/>
    </source>
</evidence>
<evidence type="ECO:0000313" key="9">
    <source>
        <dbReference type="EnsemblPlants" id="PNT77107"/>
    </source>
</evidence>
<dbReference type="SUPFAM" id="SSF55455">
    <property type="entry name" value="SRF-like"/>
    <property type="match status" value="1"/>
</dbReference>
<dbReference type="Gramene" id="PNT77107">
    <property type="protein sequence ID" value="PNT77107"/>
    <property type="gene ID" value="BRADI_1g57870v3"/>
</dbReference>
<evidence type="ECO:0000313" key="10">
    <source>
        <dbReference type="Proteomes" id="UP000008810"/>
    </source>
</evidence>
<dbReference type="GO" id="GO:0000978">
    <property type="term" value="F:RNA polymerase II cis-regulatory region sequence-specific DNA binding"/>
    <property type="evidence" value="ECO:0000318"/>
    <property type="project" value="GO_Central"/>
</dbReference>
<dbReference type="SMART" id="SM00432">
    <property type="entry name" value="MADS"/>
    <property type="match status" value="1"/>
</dbReference>
<dbReference type="EnsemblPlants" id="PNT77107">
    <property type="protein sequence ID" value="PNT77107"/>
    <property type="gene ID" value="BRADI_1g57870v3"/>
</dbReference>
<dbReference type="AlphaFoldDB" id="I1H3V6"/>
<dbReference type="PANTHER" id="PTHR11945">
    <property type="entry name" value="MADS BOX PROTEIN"/>
    <property type="match status" value="1"/>
</dbReference>
<dbReference type="RefSeq" id="XP_010230083.1">
    <property type="nucleotide sequence ID" value="XM_010231781.2"/>
</dbReference>
<reference evidence="8" key="2">
    <citation type="submission" date="2017-06" db="EMBL/GenBank/DDBJ databases">
        <title>WGS assembly of Brachypodium distachyon.</title>
        <authorList>
            <consortium name="The International Brachypodium Initiative"/>
            <person name="Lucas S."/>
            <person name="Harmon-Smith M."/>
            <person name="Lail K."/>
            <person name="Tice H."/>
            <person name="Grimwood J."/>
            <person name="Bruce D."/>
            <person name="Barry K."/>
            <person name="Shu S."/>
            <person name="Lindquist E."/>
            <person name="Wang M."/>
            <person name="Pitluck S."/>
            <person name="Vogel J.P."/>
            <person name="Garvin D.F."/>
            <person name="Mockler T.C."/>
            <person name="Schmutz J."/>
            <person name="Rokhsar D."/>
            <person name="Bevan M.W."/>
        </authorList>
    </citation>
    <scope>NUCLEOTIDE SEQUENCE</scope>
    <source>
        <strain evidence="8">Bd21</strain>
    </source>
</reference>
<evidence type="ECO:0000256" key="6">
    <source>
        <dbReference type="SAM" id="MobiDB-lite"/>
    </source>
</evidence>
<keyword evidence="10" id="KW-1185">Reference proteome</keyword>
<dbReference type="GO" id="GO:0000981">
    <property type="term" value="F:DNA-binding transcription factor activity, RNA polymerase II-specific"/>
    <property type="evidence" value="ECO:0000318"/>
    <property type="project" value="GO_Central"/>
</dbReference>
<keyword evidence="4" id="KW-0804">Transcription</keyword>
<accession>I1H3V6</accession>
<dbReference type="GO" id="GO:0006357">
    <property type="term" value="P:regulation of transcription by RNA polymerase II"/>
    <property type="evidence" value="ECO:0000318"/>
    <property type="project" value="GO_Central"/>
</dbReference>
<evidence type="ECO:0000256" key="4">
    <source>
        <dbReference type="ARBA" id="ARBA00023163"/>
    </source>
</evidence>
<dbReference type="PANTHER" id="PTHR11945:SF764">
    <property type="entry name" value="AGAMOUS-LIKE MADS-BOX PROTEIN AGL62"/>
    <property type="match status" value="1"/>
</dbReference>
<dbReference type="OrthoDB" id="679952at2759"/>
<dbReference type="GeneID" id="104582322"/>
<comment type="subcellular location">
    <subcellularLocation>
        <location evidence="1">Nucleus</location>
    </subcellularLocation>
</comment>
<evidence type="ECO:0000259" key="7">
    <source>
        <dbReference type="PROSITE" id="PS50066"/>
    </source>
</evidence>
<evidence type="ECO:0000256" key="3">
    <source>
        <dbReference type="ARBA" id="ARBA00023125"/>
    </source>
</evidence>
<keyword evidence="5" id="KW-0539">Nucleus</keyword>